<dbReference type="GO" id="GO:0008218">
    <property type="term" value="P:bioluminescence"/>
    <property type="evidence" value="ECO:0007669"/>
    <property type="project" value="InterPro"/>
</dbReference>
<sequence length="329" mass="37056">MDSLKSLYERVFSVNENSFDALALDIFKAQYEMNPVYSAFVNCLGVSPELVTKLEQIPFLPIEFFKIHTIKTGNWQSGICYESSGTTGQITSKHWVADEEFYLKIAEQIFAKTYGEVKDYTVLALLPSYLERSNSSLVAMANRFIQISTDPSSGFFLNNSKELYDTLLRCKNEGRKTILLGVTFGLLDFVEQFQIDFPELIVMETGGMKGRREELVRDEVHEILKPGFGVQHIHSEYGMTELLSQGYSQGNGIFRCGYTMKLLTRDINDPLTVTNQVRSGGINIIDLANLHSCSFIETKDLGRVHPDGTFEVLGRLDNSDVRGCNLMVG</sequence>
<evidence type="ECO:0000313" key="2">
    <source>
        <dbReference type="EMBL" id="KOF04285.1"/>
    </source>
</evidence>
<evidence type="ECO:0000259" key="1">
    <source>
        <dbReference type="Pfam" id="PF04443"/>
    </source>
</evidence>
<keyword evidence="3" id="KW-1185">Reference proteome</keyword>
<dbReference type="GO" id="GO:0016740">
    <property type="term" value="F:transferase activity"/>
    <property type="evidence" value="ECO:0007669"/>
    <property type="project" value="UniProtKB-KW"/>
</dbReference>
<dbReference type="InterPro" id="IPR007534">
    <property type="entry name" value="LuxE"/>
</dbReference>
<keyword evidence="2" id="KW-0808">Transferase</keyword>
<protein>
    <submittedName>
        <fullName evidence="2">Acyl transferase</fullName>
    </submittedName>
</protein>
<dbReference type="PATRIC" id="fig|1566026.4.peg.2065"/>
<dbReference type="Proteomes" id="UP000036908">
    <property type="component" value="Unassembled WGS sequence"/>
</dbReference>
<dbReference type="AlphaFoldDB" id="A0A0L8APY0"/>
<dbReference type="OrthoDB" id="182577at2"/>
<reference evidence="3" key="1">
    <citation type="submission" date="2014-11" db="EMBL/GenBank/DDBJ databases">
        <title>Genome sequencing of Roseivirga sp. D-25.</title>
        <authorList>
            <person name="Selvaratnam C."/>
            <person name="Thevarajoo S."/>
            <person name="Goh K.M."/>
            <person name="Eee R."/>
            <person name="Chan K.-G."/>
            <person name="Chong C.S."/>
        </authorList>
    </citation>
    <scope>NUCLEOTIDE SEQUENCE [LARGE SCALE GENOMIC DNA]</scope>
    <source>
        <strain evidence="3">D-25</strain>
    </source>
</reference>
<feature type="domain" description="Acyl-protein synthetase LuxE" evidence="1">
    <location>
        <begin position="16"/>
        <end position="327"/>
    </location>
</feature>
<dbReference type="EMBL" id="JSVA01000003">
    <property type="protein sequence ID" value="KOF04285.1"/>
    <property type="molecule type" value="Genomic_DNA"/>
</dbReference>
<gene>
    <name evidence="2" type="ORF">OB69_01830</name>
</gene>
<dbReference type="GO" id="GO:0047474">
    <property type="term" value="F:long-chain fatty acid--protein ligase activity"/>
    <property type="evidence" value="ECO:0007669"/>
    <property type="project" value="InterPro"/>
</dbReference>
<comment type="caution">
    <text evidence="2">The sequence shown here is derived from an EMBL/GenBank/DDBJ whole genome shotgun (WGS) entry which is preliminary data.</text>
</comment>
<dbReference type="RefSeq" id="WP_053221990.1">
    <property type="nucleotide sequence ID" value="NZ_JSVA01000003.1"/>
</dbReference>
<proteinExistence type="predicted"/>
<organism evidence="2 3">
    <name type="scientific">Roseivirga seohaensis subsp. aquiponti</name>
    <dbReference type="NCBI Taxonomy" id="1566026"/>
    <lineage>
        <taxon>Bacteria</taxon>
        <taxon>Pseudomonadati</taxon>
        <taxon>Bacteroidota</taxon>
        <taxon>Cytophagia</taxon>
        <taxon>Cytophagales</taxon>
        <taxon>Roseivirgaceae</taxon>
        <taxon>Roseivirga</taxon>
    </lineage>
</organism>
<name>A0A0L8APY0_9BACT</name>
<dbReference type="SUPFAM" id="SSF56801">
    <property type="entry name" value="Acetyl-CoA synthetase-like"/>
    <property type="match status" value="1"/>
</dbReference>
<accession>A0A0L8APY0</accession>
<dbReference type="Pfam" id="PF04443">
    <property type="entry name" value="LuxE"/>
    <property type="match status" value="1"/>
</dbReference>
<evidence type="ECO:0000313" key="3">
    <source>
        <dbReference type="Proteomes" id="UP000036908"/>
    </source>
</evidence>